<dbReference type="Pfam" id="PF16035">
    <property type="entry name" value="Chalcone_2"/>
    <property type="match status" value="2"/>
</dbReference>
<dbReference type="PANTHER" id="PTHR47284">
    <property type="entry name" value="FATTY-ACID-BINDING PROTEIN 2"/>
    <property type="match status" value="1"/>
</dbReference>
<dbReference type="Gene3D" id="3.50.70.10">
    <property type="match status" value="1"/>
</dbReference>
<protein>
    <submittedName>
        <fullName evidence="2">Chalcone isomerase-like protein</fullName>
    </submittedName>
</protein>
<dbReference type="AlphaFoldDB" id="A0A9P3G2C6"/>
<dbReference type="SUPFAM" id="SSF54626">
    <property type="entry name" value="Chalcone isomerase"/>
    <property type="match status" value="1"/>
</dbReference>
<feature type="domain" description="Chalcone isomerase" evidence="1">
    <location>
        <begin position="136"/>
        <end position="268"/>
    </location>
</feature>
<name>A0A9P3G2C6_9APHY</name>
<dbReference type="Proteomes" id="UP000703269">
    <property type="component" value="Unassembled WGS sequence"/>
</dbReference>
<keyword evidence="2" id="KW-0413">Isomerase</keyword>
<dbReference type="OrthoDB" id="18193at2759"/>
<dbReference type="InterPro" id="IPR016087">
    <property type="entry name" value="Chalcone_isomerase"/>
</dbReference>
<proteinExistence type="predicted"/>
<evidence type="ECO:0000313" key="2">
    <source>
        <dbReference type="EMBL" id="GJE87738.1"/>
    </source>
</evidence>
<dbReference type="InterPro" id="IPR036298">
    <property type="entry name" value="Chalcone_isomerase_sf"/>
</dbReference>
<dbReference type="EMBL" id="BPQB01000007">
    <property type="protein sequence ID" value="GJE87738.1"/>
    <property type="molecule type" value="Genomic_DNA"/>
</dbReference>
<dbReference type="GO" id="GO:0016872">
    <property type="term" value="F:intramolecular lyase activity"/>
    <property type="evidence" value="ECO:0007669"/>
    <property type="project" value="InterPro"/>
</dbReference>
<evidence type="ECO:0000259" key="1">
    <source>
        <dbReference type="Pfam" id="PF16035"/>
    </source>
</evidence>
<dbReference type="PANTHER" id="PTHR47284:SF3">
    <property type="entry name" value="FATTY-ACID-BINDING PROTEIN 2"/>
    <property type="match status" value="1"/>
</dbReference>
<feature type="domain" description="Chalcone isomerase" evidence="1">
    <location>
        <begin position="98"/>
        <end position="127"/>
    </location>
</feature>
<reference evidence="2 3" key="1">
    <citation type="submission" date="2021-08" db="EMBL/GenBank/DDBJ databases">
        <title>Draft Genome Sequence of Phanerochaete sordida strain YK-624.</title>
        <authorList>
            <person name="Mori T."/>
            <person name="Dohra H."/>
            <person name="Suzuki T."/>
            <person name="Kawagishi H."/>
            <person name="Hirai H."/>
        </authorList>
    </citation>
    <scope>NUCLEOTIDE SEQUENCE [LARGE SCALE GENOMIC DNA]</scope>
    <source>
        <strain evidence="2 3">YK-624</strain>
    </source>
</reference>
<sequence>MLHLLQPAVCRALASSSRTFSTTAARRALQNNNRASSSKLKPLLWTTAIAATGLLAWQSTSAIQLDAEPAQADETIDPASGIAFPNTLKIQSKAPLPTYELIGAGVRTVSFLGIRVYSIGFYADLNNPKLNISKSATPEEKIEHIIKNSSCVLRIVPTRSTSFSHLRDGFIRAIQARLVLAKKKNTLTADEELAVQSPLRKFKSMFPNTPLAKGQELDILLAPRELSQQRSLIVRDLGSVQSDWLAHEFFLAYFEGDGLSPPLKKAVVAKLTDFGN</sequence>
<gene>
    <name evidence="2" type="ORF">PsYK624_038210</name>
</gene>
<evidence type="ECO:0000313" key="3">
    <source>
        <dbReference type="Proteomes" id="UP000703269"/>
    </source>
</evidence>
<accession>A0A9P3G2C6</accession>
<organism evidence="2 3">
    <name type="scientific">Phanerochaete sordida</name>
    <dbReference type="NCBI Taxonomy" id="48140"/>
    <lineage>
        <taxon>Eukaryota</taxon>
        <taxon>Fungi</taxon>
        <taxon>Dikarya</taxon>
        <taxon>Basidiomycota</taxon>
        <taxon>Agaricomycotina</taxon>
        <taxon>Agaricomycetes</taxon>
        <taxon>Polyporales</taxon>
        <taxon>Phanerochaetaceae</taxon>
        <taxon>Phanerochaete</taxon>
    </lineage>
</organism>
<keyword evidence="3" id="KW-1185">Reference proteome</keyword>
<comment type="caution">
    <text evidence="2">The sequence shown here is derived from an EMBL/GenBank/DDBJ whole genome shotgun (WGS) entry which is preliminary data.</text>
</comment>
<dbReference type="InterPro" id="IPR016088">
    <property type="entry name" value="Chalcone_isomerase_3-sand"/>
</dbReference>